<reference evidence="2 3" key="1">
    <citation type="journal article" date="2021" name="Sci. Rep.">
        <title>Chromosome anchoring in Senegalese sole (Solea senegalensis) reveals sex-associated markers and genome rearrangements in flatfish.</title>
        <authorList>
            <person name="Guerrero-Cozar I."/>
            <person name="Gomez-Garrido J."/>
            <person name="Berbel C."/>
            <person name="Martinez-Blanch J.F."/>
            <person name="Alioto T."/>
            <person name="Claros M.G."/>
            <person name="Gagnaire P.A."/>
            <person name="Manchado M."/>
        </authorList>
    </citation>
    <scope>NUCLEOTIDE SEQUENCE [LARGE SCALE GENOMIC DNA]</scope>
    <source>
        <strain evidence="2">Sse05_10M</strain>
    </source>
</reference>
<dbReference type="Proteomes" id="UP000693946">
    <property type="component" value="Linkage Group LG9"/>
</dbReference>
<evidence type="ECO:0000313" key="3">
    <source>
        <dbReference type="Proteomes" id="UP000693946"/>
    </source>
</evidence>
<name>A0AAV6PT75_SOLSE</name>
<organism evidence="2 3">
    <name type="scientific">Solea senegalensis</name>
    <name type="common">Senegalese sole</name>
    <dbReference type="NCBI Taxonomy" id="28829"/>
    <lineage>
        <taxon>Eukaryota</taxon>
        <taxon>Metazoa</taxon>
        <taxon>Chordata</taxon>
        <taxon>Craniata</taxon>
        <taxon>Vertebrata</taxon>
        <taxon>Euteleostomi</taxon>
        <taxon>Actinopterygii</taxon>
        <taxon>Neopterygii</taxon>
        <taxon>Teleostei</taxon>
        <taxon>Neoteleostei</taxon>
        <taxon>Acanthomorphata</taxon>
        <taxon>Carangaria</taxon>
        <taxon>Pleuronectiformes</taxon>
        <taxon>Pleuronectoidei</taxon>
        <taxon>Soleidae</taxon>
        <taxon>Solea</taxon>
    </lineage>
</organism>
<accession>A0AAV6PT75</accession>
<protein>
    <submittedName>
        <fullName evidence="2">Uncharacterized protein</fullName>
    </submittedName>
</protein>
<gene>
    <name evidence="2" type="ORF">JOB18_023147</name>
</gene>
<proteinExistence type="predicted"/>
<comment type="caution">
    <text evidence="2">The sequence shown here is derived from an EMBL/GenBank/DDBJ whole genome shotgun (WGS) entry which is preliminary data.</text>
</comment>
<dbReference type="EMBL" id="JAGKHQ010000021">
    <property type="protein sequence ID" value="KAG7475068.1"/>
    <property type="molecule type" value="Genomic_DNA"/>
</dbReference>
<evidence type="ECO:0000313" key="2">
    <source>
        <dbReference type="EMBL" id="KAG7475068.1"/>
    </source>
</evidence>
<feature type="region of interest" description="Disordered" evidence="1">
    <location>
        <begin position="1"/>
        <end position="22"/>
    </location>
</feature>
<sequence length="88" mass="10032">MGNSASTSFNMPAPKRLSLGRQKEDTVKLEDFMTQCEEDLWRVKAKKRSSVKKIHFIRSISYVDLNVQESNGFYPNSGEMLNLAFIGD</sequence>
<keyword evidence="3" id="KW-1185">Reference proteome</keyword>
<evidence type="ECO:0000256" key="1">
    <source>
        <dbReference type="SAM" id="MobiDB-lite"/>
    </source>
</evidence>
<feature type="compositionally biased region" description="Polar residues" evidence="1">
    <location>
        <begin position="1"/>
        <end position="10"/>
    </location>
</feature>
<dbReference type="AlphaFoldDB" id="A0AAV6PT75"/>